<reference evidence="1" key="1">
    <citation type="submission" date="2021-03" db="EMBL/GenBank/DDBJ databases">
        <title>Draft genome sequence of rust myrtle Austropuccinia psidii MF-1, a brazilian biotype.</title>
        <authorList>
            <person name="Quecine M.C."/>
            <person name="Pachon D.M.R."/>
            <person name="Bonatelli M.L."/>
            <person name="Correr F.H."/>
            <person name="Franceschini L.M."/>
            <person name="Leite T.F."/>
            <person name="Margarido G.R.A."/>
            <person name="Almeida C.A."/>
            <person name="Ferrarezi J.A."/>
            <person name="Labate C.A."/>
        </authorList>
    </citation>
    <scope>NUCLEOTIDE SEQUENCE</scope>
    <source>
        <strain evidence="1">MF-1</strain>
    </source>
</reference>
<organism evidence="1 2">
    <name type="scientific">Austropuccinia psidii MF-1</name>
    <dbReference type="NCBI Taxonomy" id="1389203"/>
    <lineage>
        <taxon>Eukaryota</taxon>
        <taxon>Fungi</taxon>
        <taxon>Dikarya</taxon>
        <taxon>Basidiomycota</taxon>
        <taxon>Pucciniomycotina</taxon>
        <taxon>Pucciniomycetes</taxon>
        <taxon>Pucciniales</taxon>
        <taxon>Sphaerophragmiaceae</taxon>
        <taxon>Austropuccinia</taxon>
    </lineage>
</organism>
<evidence type="ECO:0000313" key="2">
    <source>
        <dbReference type="Proteomes" id="UP000765509"/>
    </source>
</evidence>
<dbReference type="EMBL" id="AVOT02026179">
    <property type="protein sequence ID" value="MBW0517793.1"/>
    <property type="molecule type" value="Genomic_DNA"/>
</dbReference>
<proteinExistence type="predicted"/>
<name>A0A9Q3HUK1_9BASI</name>
<dbReference type="Proteomes" id="UP000765509">
    <property type="component" value="Unassembled WGS sequence"/>
</dbReference>
<evidence type="ECO:0000313" key="1">
    <source>
        <dbReference type="EMBL" id="MBW0517793.1"/>
    </source>
</evidence>
<gene>
    <name evidence="1" type="ORF">O181_057508</name>
</gene>
<sequence>MPVNKVSPVILGLENFKGEKMNEAEVYLHLTDILEKEISTLLYKHTEAFETDKEPLGESIGHQIDIILNIERPYQPLLRRQAYTESPK</sequence>
<dbReference type="AlphaFoldDB" id="A0A9Q3HUK1"/>
<comment type="caution">
    <text evidence="1">The sequence shown here is derived from an EMBL/GenBank/DDBJ whole genome shotgun (WGS) entry which is preliminary data.</text>
</comment>
<dbReference type="OrthoDB" id="6060525at2759"/>
<protein>
    <submittedName>
        <fullName evidence="1">Uncharacterized protein</fullName>
    </submittedName>
</protein>
<accession>A0A9Q3HUK1</accession>
<keyword evidence="2" id="KW-1185">Reference proteome</keyword>